<dbReference type="SUPFAM" id="SSF50475">
    <property type="entry name" value="FMN-binding split barrel"/>
    <property type="match status" value="1"/>
</dbReference>
<feature type="region of interest" description="Disordered" evidence="5">
    <location>
        <begin position="615"/>
        <end position="643"/>
    </location>
</feature>
<dbReference type="PANTHER" id="PTHR33798">
    <property type="entry name" value="FLAVOPROTEIN OXYGENASE"/>
    <property type="match status" value="1"/>
</dbReference>
<dbReference type="OrthoDB" id="3000060at2759"/>
<evidence type="ECO:0000256" key="4">
    <source>
        <dbReference type="ARBA" id="ARBA00038054"/>
    </source>
</evidence>
<evidence type="ECO:0000256" key="2">
    <source>
        <dbReference type="ARBA" id="ARBA00022630"/>
    </source>
</evidence>
<dbReference type="PANTHER" id="PTHR33798:SF5">
    <property type="entry name" value="FLAVIN REDUCTASE LIKE DOMAIN-CONTAINING PROTEIN"/>
    <property type="match status" value="1"/>
</dbReference>
<name>A0A0F4YP07_RASE3</name>
<evidence type="ECO:0000259" key="6">
    <source>
        <dbReference type="SMART" id="SM00903"/>
    </source>
</evidence>
<evidence type="ECO:0000256" key="1">
    <source>
        <dbReference type="ARBA" id="ARBA00001917"/>
    </source>
</evidence>
<accession>A0A0F4YP07</accession>
<protein>
    <recommendedName>
        <fullName evidence="6">Flavin reductase like domain-containing protein</fullName>
    </recommendedName>
</protein>
<dbReference type="InterPro" id="IPR002563">
    <property type="entry name" value="Flavin_Rdtase-like_dom"/>
</dbReference>
<proteinExistence type="inferred from homology"/>
<comment type="caution">
    <text evidence="7">The sequence shown here is derived from an EMBL/GenBank/DDBJ whole genome shotgun (WGS) entry which is preliminary data.</text>
</comment>
<evidence type="ECO:0000256" key="5">
    <source>
        <dbReference type="SAM" id="MobiDB-lite"/>
    </source>
</evidence>
<keyword evidence="3" id="KW-0288">FMN</keyword>
<dbReference type="RefSeq" id="XP_013326432.1">
    <property type="nucleotide sequence ID" value="XM_013470978.1"/>
</dbReference>
<dbReference type="Proteomes" id="UP000053958">
    <property type="component" value="Unassembled WGS sequence"/>
</dbReference>
<comment type="cofactor">
    <cofactor evidence="1">
        <name>FMN</name>
        <dbReference type="ChEBI" id="CHEBI:58210"/>
    </cofactor>
</comment>
<dbReference type="GeneID" id="25318501"/>
<evidence type="ECO:0000313" key="8">
    <source>
        <dbReference type="Proteomes" id="UP000053958"/>
    </source>
</evidence>
<dbReference type="Pfam" id="PF01613">
    <property type="entry name" value="Flavin_Reduct"/>
    <property type="match status" value="1"/>
</dbReference>
<keyword evidence="2" id="KW-0285">Flavoprotein</keyword>
<sequence>MDVPSSNQCWLTCERPEDLVVKYAEYARGDPEKDRRIVLDKNTLPRITQADNLQVVPREDLLEQFLCTLQEQARLAAEADEHLLILIFGHGDPNSYGVFVVGNGNSEKAPILYMNNVKRLLPKNASVTLLMTSCFSGGWLVYPDLSDSRKELVNTTGNTTAGPTKETQSWPLSRSVGRASGSIAATTILQCLIDIEEAAAEEQEVRIHPTYIQLAHSIFETLEKIDRFGEDQEIHFAAQDDEWETEYRRRLGLPLASYKDRWESLRKIPAIGGQSSGESTTSRTGHLRKRRRVKILARGYFASYPGLDEWAANLSLHHRLKKILGGSDDFDAKEIDRLYNCITYRLGAMHEADESEKVLAPPVGGGLYYTKPWYYLGIALVETGMDWSKIQSKVAMAASERAAWYQSVYRAWRGRQVVEDKDVVSHRKAFMKATKDLDRKVKERGVEVMAKAGQIQAKIILFTSLVSHNVCIGYNKMSIQIDKKSQYSGGKKNSALRLLLADSEACTYARGRSSSLSGRLIGRQALGFLFPRTSAASDCHLGRANWDIAAGAGRGIKARLVEMSPLARHTALAGRRTVFNCLSRCSQVRFRSTTSHYFQTGSDFAQVQASRPDFDRNAPVKYTKPPNPEWKEGDGANDGGASLSKEHVEIDPYEEGRSAGSNYKLLISGIVPRPIALISTRSRDGQSVNLAPFSYSQVINHDPPLFAVGFVGSLEKAKDTLKNLTETGECVINIISEHFVEAANATSVNAPYGVSEWKIAGLHQAPCSTVQASRVKESIFAVEGKLVETKEFESRVKAGKKTGVLAIIEGTRFWVREDAINEEKSLVNLDVLRPISRLGGVQYGRTTEVIEIPRPSF</sequence>
<keyword evidence="8" id="KW-1185">Reference proteome</keyword>
<organism evidence="7 8">
    <name type="scientific">Rasamsonia emersonii (strain ATCC 16479 / CBS 393.64 / IMI 116815)</name>
    <dbReference type="NCBI Taxonomy" id="1408163"/>
    <lineage>
        <taxon>Eukaryota</taxon>
        <taxon>Fungi</taxon>
        <taxon>Dikarya</taxon>
        <taxon>Ascomycota</taxon>
        <taxon>Pezizomycotina</taxon>
        <taxon>Eurotiomycetes</taxon>
        <taxon>Eurotiomycetidae</taxon>
        <taxon>Eurotiales</taxon>
        <taxon>Trichocomaceae</taxon>
        <taxon>Rasamsonia</taxon>
    </lineage>
</organism>
<feature type="domain" description="Flavin reductase like" evidence="6">
    <location>
        <begin position="668"/>
        <end position="815"/>
    </location>
</feature>
<comment type="similarity">
    <text evidence="4">Belongs to the flavoredoxin family.</text>
</comment>
<evidence type="ECO:0000256" key="3">
    <source>
        <dbReference type="ARBA" id="ARBA00022643"/>
    </source>
</evidence>
<evidence type="ECO:0000313" key="7">
    <source>
        <dbReference type="EMBL" id="KKA19820.1"/>
    </source>
</evidence>
<dbReference type="SMART" id="SM00903">
    <property type="entry name" value="Flavin_Reduct"/>
    <property type="match status" value="1"/>
</dbReference>
<dbReference type="Gene3D" id="2.30.110.10">
    <property type="entry name" value="Electron Transport, Fmn-binding Protein, Chain A"/>
    <property type="match status" value="1"/>
</dbReference>
<gene>
    <name evidence="7" type="ORF">T310_6189</name>
</gene>
<dbReference type="AlphaFoldDB" id="A0A0F4YP07"/>
<dbReference type="EMBL" id="LASV01000313">
    <property type="protein sequence ID" value="KKA19820.1"/>
    <property type="molecule type" value="Genomic_DNA"/>
</dbReference>
<dbReference type="GO" id="GO:0010181">
    <property type="term" value="F:FMN binding"/>
    <property type="evidence" value="ECO:0007669"/>
    <property type="project" value="InterPro"/>
</dbReference>
<dbReference type="InterPro" id="IPR012349">
    <property type="entry name" value="Split_barrel_FMN-bd"/>
</dbReference>
<reference evidence="7 8" key="1">
    <citation type="submission" date="2015-04" db="EMBL/GenBank/DDBJ databases">
        <authorList>
            <person name="Heijne W.H."/>
            <person name="Fedorova N.D."/>
            <person name="Nierman W.C."/>
            <person name="Vollebregt A.W."/>
            <person name="Zhao Z."/>
            <person name="Wu L."/>
            <person name="Kumar M."/>
            <person name="Stam H."/>
            <person name="van den Berg M.A."/>
            <person name="Pel H.J."/>
        </authorList>
    </citation>
    <scope>NUCLEOTIDE SEQUENCE [LARGE SCALE GENOMIC DNA]</scope>
    <source>
        <strain evidence="7 8">CBS 393.64</strain>
    </source>
</reference>